<dbReference type="AlphaFoldDB" id="A0AAE3VVI8"/>
<gene>
    <name evidence="1" type="ORF">J2S42_001061</name>
</gene>
<accession>A0AAE3VVI8</accession>
<comment type="caution">
    <text evidence="1">The sequence shown here is derived from an EMBL/GenBank/DDBJ whole genome shotgun (WGS) entry which is preliminary data.</text>
</comment>
<protein>
    <submittedName>
        <fullName evidence="1">Uncharacterized protein</fullName>
    </submittedName>
</protein>
<keyword evidence="2" id="KW-1185">Reference proteome</keyword>
<sequence length="158" mass="16912">MAPRLTGLSPGEVAVGVEHGRHPLGQLGCRGRAGGRAGRRVGQEVRVAQRRLVPVSRFLFPDDVAHRGGQDVDVTGVGVDDLVHLPHPGTTEGDPVDGLRGRSGAELRGLQVVDDRPDVSALGQHRGQFPEHVRQRRAGTLIVLESTDRARGSRPQRG</sequence>
<dbReference type="Proteomes" id="UP001240236">
    <property type="component" value="Unassembled WGS sequence"/>
</dbReference>
<organism evidence="1 2">
    <name type="scientific">Catenuloplanes indicus</name>
    <dbReference type="NCBI Taxonomy" id="137267"/>
    <lineage>
        <taxon>Bacteria</taxon>
        <taxon>Bacillati</taxon>
        <taxon>Actinomycetota</taxon>
        <taxon>Actinomycetes</taxon>
        <taxon>Micromonosporales</taxon>
        <taxon>Micromonosporaceae</taxon>
        <taxon>Catenuloplanes</taxon>
    </lineage>
</organism>
<evidence type="ECO:0000313" key="1">
    <source>
        <dbReference type="EMBL" id="MDQ0364392.1"/>
    </source>
</evidence>
<reference evidence="1 2" key="1">
    <citation type="submission" date="2023-07" db="EMBL/GenBank/DDBJ databases">
        <title>Sequencing the genomes of 1000 actinobacteria strains.</title>
        <authorList>
            <person name="Klenk H.-P."/>
        </authorList>
    </citation>
    <scope>NUCLEOTIDE SEQUENCE [LARGE SCALE GENOMIC DNA]</scope>
    <source>
        <strain evidence="1 2">DSM 44709</strain>
    </source>
</reference>
<dbReference type="EMBL" id="JAUSUZ010000001">
    <property type="protein sequence ID" value="MDQ0364392.1"/>
    <property type="molecule type" value="Genomic_DNA"/>
</dbReference>
<name>A0AAE3VVI8_9ACTN</name>
<proteinExistence type="predicted"/>
<evidence type="ECO:0000313" key="2">
    <source>
        <dbReference type="Proteomes" id="UP001240236"/>
    </source>
</evidence>